<reference evidence="8 9" key="1">
    <citation type="journal article" date="2011" name="Proc. Natl. Acad. Sci. U.S.A.">
        <title>Genome and transcriptome analyses of the mountain pine beetle-fungal symbiont Grosmannia clavigera, a lodgepole pine pathogen.</title>
        <authorList>
            <person name="DiGuistini S."/>
            <person name="Wang Y."/>
            <person name="Liao N.Y."/>
            <person name="Taylor G."/>
            <person name="Tanguay P."/>
            <person name="Feau N."/>
            <person name="Henrissat B."/>
            <person name="Chan S.K."/>
            <person name="Hesse-Orce U."/>
            <person name="Alamouti S.M."/>
            <person name="Tsui C.K.M."/>
            <person name="Docking R.T."/>
            <person name="Levasseur A."/>
            <person name="Haridas S."/>
            <person name="Robertson G."/>
            <person name="Birol I."/>
            <person name="Holt R.A."/>
            <person name="Marra M.A."/>
            <person name="Hamelin R.C."/>
            <person name="Hirst M."/>
            <person name="Jones S.J.M."/>
            <person name="Bohlmann J."/>
            <person name="Breuil C."/>
        </authorList>
    </citation>
    <scope>NUCLEOTIDE SEQUENCE [LARGE SCALE GENOMIC DNA]</scope>
    <source>
        <strain evidence="9">kw1407 / UAMH 11150</strain>
    </source>
</reference>
<dbReference type="AlphaFoldDB" id="F0X756"/>
<comment type="subcellular location">
    <subcellularLocation>
        <location evidence="1">Membrane</location>
        <topology evidence="1">Multi-pass membrane protein</topology>
    </subcellularLocation>
</comment>
<feature type="transmembrane region" description="Helical" evidence="6">
    <location>
        <begin position="109"/>
        <end position="132"/>
    </location>
</feature>
<evidence type="ECO:0000256" key="6">
    <source>
        <dbReference type="SAM" id="Phobius"/>
    </source>
</evidence>
<organism evidence="9">
    <name type="scientific">Grosmannia clavigera (strain kw1407 / UAMH 11150)</name>
    <name type="common">Blue stain fungus</name>
    <name type="synonym">Graphiocladiella clavigera</name>
    <dbReference type="NCBI Taxonomy" id="655863"/>
    <lineage>
        <taxon>Eukaryota</taxon>
        <taxon>Fungi</taxon>
        <taxon>Dikarya</taxon>
        <taxon>Ascomycota</taxon>
        <taxon>Pezizomycotina</taxon>
        <taxon>Sordariomycetes</taxon>
        <taxon>Sordariomycetidae</taxon>
        <taxon>Ophiostomatales</taxon>
        <taxon>Ophiostomataceae</taxon>
        <taxon>Leptographium</taxon>
    </lineage>
</organism>
<keyword evidence="4 6" id="KW-0472">Membrane</keyword>
<feature type="transmembrane region" description="Helical" evidence="6">
    <location>
        <begin position="75"/>
        <end position="97"/>
    </location>
</feature>
<dbReference type="HOGENOM" id="CLU_019101_2_2_1"/>
<evidence type="ECO:0000259" key="7">
    <source>
        <dbReference type="Pfam" id="PF20684"/>
    </source>
</evidence>
<dbReference type="GeneID" id="25980149"/>
<feature type="transmembrane region" description="Helical" evidence="6">
    <location>
        <begin position="185"/>
        <end position="203"/>
    </location>
</feature>
<dbReference type="PANTHER" id="PTHR33048:SF47">
    <property type="entry name" value="INTEGRAL MEMBRANE PROTEIN-RELATED"/>
    <property type="match status" value="1"/>
</dbReference>
<feature type="domain" description="Rhodopsin" evidence="7">
    <location>
        <begin position="19"/>
        <end position="242"/>
    </location>
</feature>
<dbReference type="eggNOG" id="ENOG502SJ6K">
    <property type="taxonomic scope" value="Eukaryota"/>
</dbReference>
<evidence type="ECO:0000256" key="4">
    <source>
        <dbReference type="ARBA" id="ARBA00023136"/>
    </source>
</evidence>
<feature type="transmembrane region" description="Helical" evidence="6">
    <location>
        <begin position="152"/>
        <end position="173"/>
    </location>
</feature>
<dbReference type="RefSeq" id="XP_014175850.1">
    <property type="nucleotide sequence ID" value="XM_014320375.1"/>
</dbReference>
<accession>F0X756</accession>
<dbReference type="Proteomes" id="UP000007796">
    <property type="component" value="Unassembled WGS sequence"/>
</dbReference>
<keyword evidence="2 6" id="KW-0812">Transmembrane</keyword>
<evidence type="ECO:0000256" key="1">
    <source>
        <dbReference type="ARBA" id="ARBA00004141"/>
    </source>
</evidence>
<feature type="transmembrane region" description="Helical" evidence="6">
    <location>
        <begin position="27"/>
        <end position="46"/>
    </location>
</feature>
<comment type="similarity">
    <text evidence="5">Belongs to the SAT4 family.</text>
</comment>
<evidence type="ECO:0000256" key="5">
    <source>
        <dbReference type="ARBA" id="ARBA00038359"/>
    </source>
</evidence>
<keyword evidence="3 6" id="KW-1133">Transmembrane helix</keyword>
<dbReference type="GO" id="GO:0016020">
    <property type="term" value="C:membrane"/>
    <property type="evidence" value="ECO:0007669"/>
    <property type="project" value="UniProtKB-SubCell"/>
</dbReference>
<dbReference type="InterPro" id="IPR052337">
    <property type="entry name" value="SAT4-like"/>
</dbReference>
<dbReference type="PANTHER" id="PTHR33048">
    <property type="entry name" value="PTH11-LIKE INTEGRAL MEMBRANE PROTEIN (AFU_ORTHOLOGUE AFUA_5G11245)"/>
    <property type="match status" value="1"/>
</dbReference>
<dbReference type="Pfam" id="PF20684">
    <property type="entry name" value="Fung_rhodopsin"/>
    <property type="match status" value="1"/>
</dbReference>
<evidence type="ECO:0000256" key="3">
    <source>
        <dbReference type="ARBA" id="ARBA00022989"/>
    </source>
</evidence>
<dbReference type="EMBL" id="GL629729">
    <property type="protein sequence ID" value="EFX06368.1"/>
    <property type="molecule type" value="Genomic_DNA"/>
</dbReference>
<proteinExistence type="inferred from homology"/>
<dbReference type="InParanoid" id="F0X756"/>
<protein>
    <submittedName>
        <fullName evidence="8">Decarboxylase</fullName>
    </submittedName>
</protein>
<dbReference type="OrthoDB" id="3903189at2759"/>
<dbReference type="STRING" id="655863.F0X756"/>
<name>F0X756_GROCL</name>
<evidence type="ECO:0000256" key="2">
    <source>
        <dbReference type="ARBA" id="ARBA00022692"/>
    </source>
</evidence>
<keyword evidence="9" id="KW-1185">Reference proteome</keyword>
<evidence type="ECO:0000313" key="9">
    <source>
        <dbReference type="Proteomes" id="UP000007796"/>
    </source>
</evidence>
<evidence type="ECO:0000313" key="8">
    <source>
        <dbReference type="EMBL" id="EFX06368.1"/>
    </source>
</evidence>
<gene>
    <name evidence="8" type="ORF">CMQ_6689</name>
</gene>
<dbReference type="InterPro" id="IPR049326">
    <property type="entry name" value="Rhodopsin_dom_fungi"/>
</dbReference>
<sequence length="326" mass="36973">MDVVFRNLAGGRGEIGSWRKLQSDDMLMLFAMVTDTILMACINLVATTSSNLINPNDTTPLTPQNIRERVRGSKFVLVVEEMQILTTWTVKLCLLILYHRLTMSLRQNLAVKIVAGYVIGGFILMEVLYLGVWCRPFHEYWAVPTDSTTHHLITNAVLNISSDIMIILIPMPVFLKAGISTKKKIILCSVFTIGFFTIISAILNKYYSFHDPFGSAWVFWYIRESSTALITANLSQTWTLARRVLNLTSFSENSSISRYGPSTGFRSRTLPSHVQISAVRGEDSMLDRSNSQERINQDYPVPLKIYQRREVVIEYPKEDGESSFGH</sequence>